<keyword evidence="1" id="KW-0812">Transmembrane</keyword>
<proteinExistence type="predicted"/>
<evidence type="ECO:0000256" key="1">
    <source>
        <dbReference type="SAM" id="Phobius"/>
    </source>
</evidence>
<evidence type="ECO:0000313" key="3">
    <source>
        <dbReference type="Proteomes" id="UP000028705"/>
    </source>
</evidence>
<gene>
    <name evidence="2" type="ORF">IW15_08045</name>
</gene>
<comment type="caution">
    <text evidence="2">The sequence shown here is derived from an EMBL/GenBank/DDBJ whole genome shotgun (WGS) entry which is preliminary data.</text>
</comment>
<protein>
    <submittedName>
        <fullName evidence="2">Uncharacterized protein</fullName>
    </submittedName>
</protein>
<keyword evidence="1" id="KW-0472">Membrane</keyword>
<keyword evidence="1" id="KW-1133">Transmembrane helix</keyword>
<dbReference type="Proteomes" id="UP000028705">
    <property type="component" value="Unassembled WGS sequence"/>
</dbReference>
<name>A0A086A7S3_9FLAO</name>
<reference evidence="2 3" key="1">
    <citation type="submission" date="2014-07" db="EMBL/GenBank/DDBJ databases">
        <title>Genome of Chryseobacterium soli DSM 19298.</title>
        <authorList>
            <person name="Stropko S.J."/>
            <person name="Pipes S.E."/>
            <person name="Newman J."/>
        </authorList>
    </citation>
    <scope>NUCLEOTIDE SEQUENCE [LARGE SCALE GENOMIC DNA]</scope>
    <source>
        <strain evidence="2 3">DSM 19298</strain>
    </source>
</reference>
<dbReference type="EMBL" id="JPRH01000003">
    <property type="protein sequence ID" value="KFF12737.1"/>
    <property type="molecule type" value="Genomic_DNA"/>
</dbReference>
<feature type="transmembrane region" description="Helical" evidence="1">
    <location>
        <begin position="50"/>
        <end position="69"/>
    </location>
</feature>
<dbReference type="OrthoDB" id="771329at2"/>
<evidence type="ECO:0000313" key="2">
    <source>
        <dbReference type="EMBL" id="KFF12737.1"/>
    </source>
</evidence>
<dbReference type="RefSeq" id="WP_034710428.1">
    <property type="nucleotide sequence ID" value="NZ_JPRH01000003.1"/>
</dbReference>
<organism evidence="2 3">
    <name type="scientific">Chryseobacterium soli</name>
    <dbReference type="NCBI Taxonomy" id="445961"/>
    <lineage>
        <taxon>Bacteria</taxon>
        <taxon>Pseudomonadati</taxon>
        <taxon>Bacteroidota</taxon>
        <taxon>Flavobacteriia</taxon>
        <taxon>Flavobacteriales</taxon>
        <taxon>Weeksellaceae</taxon>
        <taxon>Chryseobacterium group</taxon>
        <taxon>Chryseobacterium</taxon>
    </lineage>
</organism>
<sequence length="77" mass="8930">MQNSEKENSAWTLKKTIVRVFAYLFCVFLIWLGFYTLTNSPTTPKDKLRGIGEIVAACVYLYVDIRILISKNKRPNQ</sequence>
<feature type="transmembrane region" description="Helical" evidence="1">
    <location>
        <begin position="20"/>
        <end position="38"/>
    </location>
</feature>
<keyword evidence="3" id="KW-1185">Reference proteome</keyword>
<accession>A0A086A7S3</accession>
<dbReference type="AlphaFoldDB" id="A0A086A7S3"/>